<dbReference type="Proteomes" id="UP000095767">
    <property type="component" value="Unassembled WGS sequence"/>
</dbReference>
<evidence type="ECO:0000313" key="2">
    <source>
        <dbReference type="EMBL" id="OEL36582.1"/>
    </source>
</evidence>
<gene>
    <name evidence="2" type="ORF">BAE44_0002399</name>
</gene>
<dbReference type="SUPFAM" id="SSF81383">
    <property type="entry name" value="F-box domain"/>
    <property type="match status" value="1"/>
</dbReference>
<dbReference type="EMBL" id="LWDX02008742">
    <property type="protein sequence ID" value="OEL36582.1"/>
    <property type="molecule type" value="Genomic_DNA"/>
</dbReference>
<keyword evidence="3" id="KW-1185">Reference proteome</keyword>
<accession>A0A1E5WGR0</accession>
<dbReference type="InterPro" id="IPR055312">
    <property type="entry name" value="FBL15-like"/>
</dbReference>
<reference evidence="2 3" key="1">
    <citation type="submission" date="2016-09" db="EMBL/GenBank/DDBJ databases">
        <title>The draft genome of Dichanthelium oligosanthes: A C3 panicoid grass species.</title>
        <authorList>
            <person name="Studer A.J."/>
            <person name="Schnable J.C."/>
            <person name="Brutnell T.P."/>
        </authorList>
    </citation>
    <scope>NUCLEOTIDE SEQUENCE [LARGE SCALE GENOMIC DNA]</scope>
    <source>
        <strain evidence="3">cv. Kellogg 1175</strain>
        <tissue evidence="2">Leaf</tissue>
    </source>
</reference>
<organism evidence="2 3">
    <name type="scientific">Dichanthelium oligosanthes</name>
    <dbReference type="NCBI Taxonomy" id="888268"/>
    <lineage>
        <taxon>Eukaryota</taxon>
        <taxon>Viridiplantae</taxon>
        <taxon>Streptophyta</taxon>
        <taxon>Embryophyta</taxon>
        <taxon>Tracheophyta</taxon>
        <taxon>Spermatophyta</taxon>
        <taxon>Magnoliopsida</taxon>
        <taxon>Liliopsida</taxon>
        <taxon>Poales</taxon>
        <taxon>Poaceae</taxon>
        <taxon>PACMAD clade</taxon>
        <taxon>Panicoideae</taxon>
        <taxon>Panicodae</taxon>
        <taxon>Paniceae</taxon>
        <taxon>Dichantheliinae</taxon>
        <taxon>Dichanthelium</taxon>
    </lineage>
</organism>
<sequence length="305" mass="33708">MAQPSDGNLASRQEVVHRGCPSESEHEDGGEDRISGLPDALLLLVLGGLGSTEEAARTSVLSRRWCSLWLGLPVLAFRGVGPDLLVDLLARATRPKLSRLEIRVPRRDGGISTAQVYSLLRAAKERKPAELIFDICNRSFTLPPAGDFAKLVKLTLSLCCVDPDDFLSRCPLLRVLDICFYWMQASVAINSNSFQELVLKDVTTRHGNRTPQLVHIAAPALTKFRLQSCGNRELITTCSQDTVVESPFFKYCSKLSRSVGLIGFYWRLLSLSMATEWTSRDGEIDHVRVLSLVILADNVRLLSAA</sequence>
<dbReference type="PANTHER" id="PTHR34709">
    <property type="entry name" value="OS10G0396666 PROTEIN"/>
    <property type="match status" value="1"/>
</dbReference>
<evidence type="ECO:0000256" key="1">
    <source>
        <dbReference type="SAM" id="MobiDB-lite"/>
    </source>
</evidence>
<evidence type="ECO:0008006" key="4">
    <source>
        <dbReference type="Google" id="ProtNLM"/>
    </source>
</evidence>
<name>A0A1E5WGR0_9POAL</name>
<comment type="caution">
    <text evidence="2">The sequence shown here is derived from an EMBL/GenBank/DDBJ whole genome shotgun (WGS) entry which is preliminary data.</text>
</comment>
<dbReference type="AlphaFoldDB" id="A0A1E5WGR0"/>
<feature type="compositionally biased region" description="Polar residues" evidence="1">
    <location>
        <begin position="1"/>
        <end position="11"/>
    </location>
</feature>
<proteinExistence type="predicted"/>
<feature type="region of interest" description="Disordered" evidence="1">
    <location>
        <begin position="1"/>
        <end position="32"/>
    </location>
</feature>
<dbReference type="PANTHER" id="PTHR34709:SF75">
    <property type="entry name" value="FBD DOMAIN-CONTAINING PROTEIN"/>
    <property type="match status" value="1"/>
</dbReference>
<protein>
    <recommendedName>
        <fullName evidence="4">F-box domain-containing protein</fullName>
    </recommendedName>
</protein>
<evidence type="ECO:0000313" key="3">
    <source>
        <dbReference type="Proteomes" id="UP000095767"/>
    </source>
</evidence>
<dbReference type="OrthoDB" id="691232at2759"/>
<dbReference type="InterPro" id="IPR036047">
    <property type="entry name" value="F-box-like_dom_sf"/>
</dbReference>